<dbReference type="AlphaFoldDB" id="A0A6M3IF39"/>
<organism evidence="1">
    <name type="scientific">viral metagenome</name>
    <dbReference type="NCBI Taxonomy" id="1070528"/>
    <lineage>
        <taxon>unclassified sequences</taxon>
        <taxon>metagenomes</taxon>
        <taxon>organismal metagenomes</taxon>
    </lineage>
</organism>
<evidence type="ECO:0000313" key="1">
    <source>
        <dbReference type="EMBL" id="QJA55757.1"/>
    </source>
</evidence>
<accession>A0A6M3IF39</accession>
<reference evidence="1" key="1">
    <citation type="submission" date="2020-03" db="EMBL/GenBank/DDBJ databases">
        <title>The deep terrestrial virosphere.</title>
        <authorList>
            <person name="Holmfeldt K."/>
            <person name="Nilsson E."/>
            <person name="Simone D."/>
            <person name="Lopez-Fernandez M."/>
            <person name="Wu X."/>
            <person name="de Brujin I."/>
            <person name="Lundin D."/>
            <person name="Andersson A."/>
            <person name="Bertilsson S."/>
            <person name="Dopson M."/>
        </authorList>
    </citation>
    <scope>NUCLEOTIDE SEQUENCE</scope>
    <source>
        <strain evidence="1">MM415B01994</strain>
    </source>
</reference>
<sequence length="373" mass="39120">MKKGIWVLVAVFFLMATWQMVSARPYVPAATTCLKFLKADSLAASGDTLRVDIDIDELFDLSDPHKLDSVAFNSTKIKTFIGNAIRNATSMITAADITIQNATPQFDMYDTDSETGASKDTSAVVLESDGAPSMTFYGADGDAWGLTINTSDAMLFQNATTYEMDGDFMVYDAGPILCTFDTDIEKTATPASIDSAAVLIEASDEPSINLYATDGDAWSVAINTSDQFVATGASGGYDFQGGTVITDSLIYQTLVEADTGETVTVSAAESGKVYVQTRSSTTVTFTLPEAAAGLTYTFVCGHADSEILITPQAGDAIVTKIHAAENGTALAPAAGTGIKNTAATNVAGDAITLVALDAVTWYSTSIVGLWASQ</sequence>
<gene>
    <name evidence="1" type="ORF">MM415B01994_0006</name>
</gene>
<protein>
    <submittedName>
        <fullName evidence="1">Uncharacterized protein</fullName>
    </submittedName>
</protein>
<proteinExistence type="predicted"/>
<name>A0A6M3IF39_9ZZZZ</name>
<dbReference type="EMBL" id="MT141178">
    <property type="protein sequence ID" value="QJA55757.1"/>
    <property type="molecule type" value="Genomic_DNA"/>
</dbReference>